<dbReference type="AlphaFoldDB" id="A0A518I2L8"/>
<sequence>MSRFDGCAVDSADKDNPTPVDFNADNRRLSSRLEIGTLEFPMAILIEYIGKPRQSFQTGVPTDATNPAMHPSTLVVAIHKLSPHPDHHAHANSIVKARVRGDR</sequence>
<gene>
    <name evidence="2" type="ORF">Enr13x_72030</name>
</gene>
<dbReference type="EMBL" id="CP037423">
    <property type="protein sequence ID" value="QDV47294.1"/>
    <property type="molecule type" value="Genomic_DNA"/>
</dbReference>
<protein>
    <submittedName>
        <fullName evidence="2">Uncharacterized protein</fullName>
    </submittedName>
</protein>
<feature type="region of interest" description="Disordered" evidence="1">
    <location>
        <begin position="1"/>
        <end position="24"/>
    </location>
</feature>
<dbReference type="RefSeq" id="WP_145391388.1">
    <property type="nucleotide sequence ID" value="NZ_CP037423.1"/>
</dbReference>
<keyword evidence="3" id="KW-1185">Reference proteome</keyword>
<proteinExistence type="predicted"/>
<dbReference type="KEGG" id="snep:Enr13x_72030"/>
<reference evidence="2 3" key="1">
    <citation type="submission" date="2019-03" db="EMBL/GenBank/DDBJ databases">
        <title>Deep-cultivation of Planctomycetes and their phenomic and genomic characterization uncovers novel biology.</title>
        <authorList>
            <person name="Wiegand S."/>
            <person name="Jogler M."/>
            <person name="Boedeker C."/>
            <person name="Pinto D."/>
            <person name="Vollmers J."/>
            <person name="Rivas-Marin E."/>
            <person name="Kohn T."/>
            <person name="Peeters S.H."/>
            <person name="Heuer A."/>
            <person name="Rast P."/>
            <person name="Oberbeckmann S."/>
            <person name="Bunk B."/>
            <person name="Jeske O."/>
            <person name="Meyerdierks A."/>
            <person name="Storesund J.E."/>
            <person name="Kallscheuer N."/>
            <person name="Luecker S."/>
            <person name="Lage O.M."/>
            <person name="Pohl T."/>
            <person name="Merkel B.J."/>
            <person name="Hornburger P."/>
            <person name="Mueller R.-W."/>
            <person name="Bruemmer F."/>
            <person name="Labrenz M."/>
            <person name="Spormann A.M."/>
            <person name="Op den Camp H."/>
            <person name="Overmann J."/>
            <person name="Amann R."/>
            <person name="Jetten M.S.M."/>
            <person name="Mascher T."/>
            <person name="Medema M.H."/>
            <person name="Devos D.P."/>
            <person name="Kaster A.-K."/>
            <person name="Ovreas L."/>
            <person name="Rohde M."/>
            <person name="Galperin M.Y."/>
            <person name="Jogler C."/>
        </authorList>
    </citation>
    <scope>NUCLEOTIDE SEQUENCE [LARGE SCALE GENOMIC DNA]</scope>
    <source>
        <strain evidence="2 3">Enr13</strain>
    </source>
</reference>
<evidence type="ECO:0000313" key="2">
    <source>
        <dbReference type="EMBL" id="QDV47294.1"/>
    </source>
</evidence>
<name>A0A518I2L8_9BACT</name>
<dbReference type="Proteomes" id="UP000319004">
    <property type="component" value="Chromosome"/>
</dbReference>
<feature type="region of interest" description="Disordered" evidence="1">
    <location>
        <begin position="84"/>
        <end position="103"/>
    </location>
</feature>
<organism evidence="2 3">
    <name type="scientific">Stieleria neptunia</name>
    <dbReference type="NCBI Taxonomy" id="2527979"/>
    <lineage>
        <taxon>Bacteria</taxon>
        <taxon>Pseudomonadati</taxon>
        <taxon>Planctomycetota</taxon>
        <taxon>Planctomycetia</taxon>
        <taxon>Pirellulales</taxon>
        <taxon>Pirellulaceae</taxon>
        <taxon>Stieleria</taxon>
    </lineage>
</organism>
<accession>A0A518I2L8</accession>
<evidence type="ECO:0000313" key="3">
    <source>
        <dbReference type="Proteomes" id="UP000319004"/>
    </source>
</evidence>
<evidence type="ECO:0000256" key="1">
    <source>
        <dbReference type="SAM" id="MobiDB-lite"/>
    </source>
</evidence>